<dbReference type="PANTHER" id="PTHR20857:SF22">
    <property type="entry name" value="THIAZOLE TAUTOMERASE"/>
    <property type="match status" value="1"/>
</dbReference>
<protein>
    <submittedName>
        <fullName evidence="4">Thiazole tautomerase TenI</fullName>
    </submittedName>
</protein>
<dbReference type="SUPFAM" id="SSF51391">
    <property type="entry name" value="Thiamin phosphate synthase"/>
    <property type="match status" value="1"/>
</dbReference>
<dbReference type="InterPro" id="IPR036206">
    <property type="entry name" value="ThiamineP_synth_sf"/>
</dbReference>
<evidence type="ECO:0000256" key="1">
    <source>
        <dbReference type="ARBA" id="ARBA00004948"/>
    </source>
</evidence>
<comment type="pathway">
    <text evidence="1">Cofactor biosynthesis; thiamine diphosphate biosynthesis.</text>
</comment>
<dbReference type="OrthoDB" id="9815348at2"/>
<evidence type="ECO:0000259" key="3">
    <source>
        <dbReference type="Pfam" id="PF02581"/>
    </source>
</evidence>
<dbReference type="Proteomes" id="UP000450457">
    <property type="component" value="Unassembled WGS sequence"/>
</dbReference>
<proteinExistence type="predicted"/>
<dbReference type="InterPro" id="IPR022998">
    <property type="entry name" value="ThiamineP_synth_TenI"/>
</dbReference>
<dbReference type="Gene3D" id="3.20.20.70">
    <property type="entry name" value="Aldolase class I"/>
    <property type="match status" value="1"/>
</dbReference>
<dbReference type="CDD" id="cd00564">
    <property type="entry name" value="TMP_TenI"/>
    <property type="match status" value="1"/>
</dbReference>
<dbReference type="GO" id="GO:0005737">
    <property type="term" value="C:cytoplasm"/>
    <property type="evidence" value="ECO:0007669"/>
    <property type="project" value="TreeGrafter"/>
</dbReference>
<name>A0A845FBM5_9BACI</name>
<organism evidence="4 5">
    <name type="scientific">Halobacillus litoralis</name>
    <dbReference type="NCBI Taxonomy" id="45668"/>
    <lineage>
        <taxon>Bacteria</taxon>
        <taxon>Bacillati</taxon>
        <taxon>Bacillota</taxon>
        <taxon>Bacilli</taxon>
        <taxon>Bacillales</taxon>
        <taxon>Bacillaceae</taxon>
        <taxon>Halobacillus</taxon>
    </lineage>
</organism>
<feature type="domain" description="Thiamine phosphate synthase/TenI" evidence="3">
    <location>
        <begin position="10"/>
        <end position="181"/>
    </location>
</feature>
<dbReference type="PANTHER" id="PTHR20857">
    <property type="entry name" value="THIAMINE-PHOSPHATE PYROPHOSPHORYLASE"/>
    <property type="match status" value="1"/>
</dbReference>
<evidence type="ECO:0000313" key="5">
    <source>
        <dbReference type="Proteomes" id="UP000450457"/>
    </source>
</evidence>
<reference evidence="4 5" key="1">
    <citation type="submission" date="2019-11" db="EMBL/GenBank/DDBJ databases">
        <title>Genome sequences of 17 halophilic strains isolated from different environments.</title>
        <authorList>
            <person name="Furrow R.E."/>
        </authorList>
    </citation>
    <scope>NUCLEOTIDE SEQUENCE [LARGE SCALE GENOMIC DNA]</scope>
    <source>
        <strain evidence="4 5">SL-4</strain>
    </source>
</reference>
<dbReference type="GeneID" id="78007887"/>
<gene>
    <name evidence="4" type="ORF">GLW00_12825</name>
</gene>
<evidence type="ECO:0000313" key="4">
    <source>
        <dbReference type="EMBL" id="MYL71743.1"/>
    </source>
</evidence>
<accession>A0A845FBM5</accession>
<comment type="caution">
    <text evidence="4">The sequence shown here is derived from an EMBL/GenBank/DDBJ whole genome shotgun (WGS) entry which is preliminary data.</text>
</comment>
<dbReference type="RefSeq" id="WP_160914651.1">
    <property type="nucleotide sequence ID" value="NZ_WMFA01000004.1"/>
</dbReference>
<sequence length="204" mass="21878">MRPSIHLISTGKQTFSELTETVSAVQQEVDFLHIREKHRSAAEIFDGIQQVTEAGFPRDRIIVNDRADVAFVAGCFGVQLTHHSLPVAQVKQTFPGLNVGKSVHSLKEAIDAEQEGADFLLYGNIYPTASKPGKAGEELNSLREIIRHVGCPVVAIGGITPERAGGVIHAGAQGIAVMSGILQAEDLGEAAQAYRKEIDGGRML</sequence>
<keyword evidence="2" id="KW-0784">Thiamine biosynthesis</keyword>
<dbReference type="EMBL" id="WMFA01000004">
    <property type="protein sequence ID" value="MYL71743.1"/>
    <property type="molecule type" value="Genomic_DNA"/>
</dbReference>
<evidence type="ECO:0000256" key="2">
    <source>
        <dbReference type="ARBA" id="ARBA00022977"/>
    </source>
</evidence>
<dbReference type="AlphaFoldDB" id="A0A845FBM5"/>
<dbReference type="Pfam" id="PF02581">
    <property type="entry name" value="TMP-TENI"/>
    <property type="match status" value="1"/>
</dbReference>
<dbReference type="InterPro" id="IPR013785">
    <property type="entry name" value="Aldolase_TIM"/>
</dbReference>
<dbReference type="GO" id="GO:0009228">
    <property type="term" value="P:thiamine biosynthetic process"/>
    <property type="evidence" value="ECO:0007669"/>
    <property type="project" value="UniProtKB-KW"/>
</dbReference>
<dbReference type="GO" id="GO:0004789">
    <property type="term" value="F:thiamine-phosphate diphosphorylase activity"/>
    <property type="evidence" value="ECO:0007669"/>
    <property type="project" value="TreeGrafter"/>
</dbReference>